<dbReference type="PANTHER" id="PTHR33405">
    <property type="entry name" value="PROTEIN FLX-LIKE 2"/>
    <property type="match status" value="1"/>
</dbReference>
<dbReference type="GO" id="GO:0030154">
    <property type="term" value="P:cell differentiation"/>
    <property type="evidence" value="ECO:0007669"/>
    <property type="project" value="UniProtKB-KW"/>
</dbReference>
<protein>
    <recommendedName>
        <fullName evidence="9">Protein FLX-like 3</fullName>
    </recommendedName>
</protein>
<dbReference type="InterPro" id="IPR040353">
    <property type="entry name" value="FLX/FLX-like"/>
</dbReference>
<dbReference type="AlphaFoldDB" id="A0A9D5CK50"/>
<evidence type="ECO:0000313" key="7">
    <source>
        <dbReference type="EMBL" id="KAJ0974916.1"/>
    </source>
</evidence>
<keyword evidence="2" id="KW-0217">Developmental protein</keyword>
<feature type="coiled-coil region" evidence="6">
    <location>
        <begin position="119"/>
        <end position="198"/>
    </location>
</feature>
<sequence length="255" mass="28862">MGSFRDAPAPYLHRGHGPVPLNVLEEDLAIRRDEIRRLVANNRLLIDENVALGREIAAGKEELHNLGQMIPKIRADKEAQTRDLIQKGLKLEAELRSLEPVKSEVLQLQSECQKLDAFNQEMQGKIQGLSQDLKRLRAENEQIPTLKIEVDGLRQEFMMARSAYEYEKKLNTEQMEQRQVLEKNLVSMAREVEKLKAESLSMDNRARGPDGPYGLLRGSPDMRYPGAFGDGFGNEKGGPYGTGPWGTFNHGYPHR</sequence>
<evidence type="ECO:0000256" key="4">
    <source>
        <dbReference type="ARBA" id="ARBA00023054"/>
    </source>
</evidence>
<keyword evidence="4 6" id="KW-0175">Coiled coil</keyword>
<evidence type="ECO:0000256" key="6">
    <source>
        <dbReference type="SAM" id="Coils"/>
    </source>
</evidence>
<reference evidence="7" key="2">
    <citation type="journal article" date="2022" name="Hortic Res">
        <title>The genome of Dioscorea zingiberensis sheds light on the biosynthesis, origin and evolution of the medicinally important diosgenin saponins.</title>
        <authorList>
            <person name="Li Y."/>
            <person name="Tan C."/>
            <person name="Li Z."/>
            <person name="Guo J."/>
            <person name="Li S."/>
            <person name="Chen X."/>
            <person name="Wang C."/>
            <person name="Dai X."/>
            <person name="Yang H."/>
            <person name="Song W."/>
            <person name="Hou L."/>
            <person name="Xu J."/>
            <person name="Tong Z."/>
            <person name="Xu A."/>
            <person name="Yuan X."/>
            <person name="Wang W."/>
            <person name="Yang Q."/>
            <person name="Chen L."/>
            <person name="Sun Z."/>
            <person name="Wang K."/>
            <person name="Pan B."/>
            <person name="Chen J."/>
            <person name="Bao Y."/>
            <person name="Liu F."/>
            <person name="Qi X."/>
            <person name="Gang D.R."/>
            <person name="Wen J."/>
            <person name="Li J."/>
        </authorList>
    </citation>
    <scope>NUCLEOTIDE SEQUENCE</scope>
    <source>
        <strain evidence="7">Dzin_1.0</strain>
    </source>
</reference>
<evidence type="ECO:0000256" key="1">
    <source>
        <dbReference type="ARBA" id="ARBA00005405"/>
    </source>
</evidence>
<evidence type="ECO:0000313" key="8">
    <source>
        <dbReference type="Proteomes" id="UP001085076"/>
    </source>
</evidence>
<gene>
    <name evidence="7" type="ORF">J5N97_016881</name>
</gene>
<evidence type="ECO:0000256" key="2">
    <source>
        <dbReference type="ARBA" id="ARBA00022473"/>
    </source>
</evidence>
<keyword evidence="5" id="KW-0287">Flowering</keyword>
<comment type="similarity">
    <text evidence="1">Belongs to the FLX family.</text>
</comment>
<reference evidence="7" key="1">
    <citation type="submission" date="2021-03" db="EMBL/GenBank/DDBJ databases">
        <authorList>
            <person name="Li Z."/>
            <person name="Yang C."/>
        </authorList>
    </citation>
    <scope>NUCLEOTIDE SEQUENCE</scope>
    <source>
        <strain evidence="7">Dzin_1.0</strain>
        <tissue evidence="7">Leaf</tissue>
    </source>
</reference>
<name>A0A9D5CK50_9LILI</name>
<dbReference type="PANTHER" id="PTHR33405:SF20">
    <property type="entry name" value="PROTEIN FLX-LIKE 3"/>
    <property type="match status" value="1"/>
</dbReference>
<keyword evidence="8" id="KW-1185">Reference proteome</keyword>
<evidence type="ECO:0000256" key="5">
    <source>
        <dbReference type="ARBA" id="ARBA00023089"/>
    </source>
</evidence>
<evidence type="ECO:0000256" key="3">
    <source>
        <dbReference type="ARBA" id="ARBA00022782"/>
    </source>
</evidence>
<accession>A0A9D5CK50</accession>
<keyword evidence="3" id="KW-0221">Differentiation</keyword>
<dbReference type="OrthoDB" id="1902464at2759"/>
<dbReference type="EMBL" id="JAGGNH010000004">
    <property type="protein sequence ID" value="KAJ0974916.1"/>
    <property type="molecule type" value="Genomic_DNA"/>
</dbReference>
<comment type="caution">
    <text evidence="7">The sequence shown here is derived from an EMBL/GenBank/DDBJ whole genome shotgun (WGS) entry which is preliminary data.</text>
</comment>
<dbReference type="GO" id="GO:0009908">
    <property type="term" value="P:flower development"/>
    <property type="evidence" value="ECO:0007669"/>
    <property type="project" value="UniProtKB-KW"/>
</dbReference>
<dbReference type="Proteomes" id="UP001085076">
    <property type="component" value="Miscellaneous, Linkage group lg04"/>
</dbReference>
<organism evidence="7 8">
    <name type="scientific">Dioscorea zingiberensis</name>
    <dbReference type="NCBI Taxonomy" id="325984"/>
    <lineage>
        <taxon>Eukaryota</taxon>
        <taxon>Viridiplantae</taxon>
        <taxon>Streptophyta</taxon>
        <taxon>Embryophyta</taxon>
        <taxon>Tracheophyta</taxon>
        <taxon>Spermatophyta</taxon>
        <taxon>Magnoliopsida</taxon>
        <taxon>Liliopsida</taxon>
        <taxon>Dioscoreales</taxon>
        <taxon>Dioscoreaceae</taxon>
        <taxon>Dioscorea</taxon>
    </lineage>
</organism>
<evidence type="ECO:0008006" key="9">
    <source>
        <dbReference type="Google" id="ProtNLM"/>
    </source>
</evidence>
<proteinExistence type="inferred from homology"/>